<reference evidence="1" key="1">
    <citation type="submission" date="2020-05" db="EMBL/GenBank/DDBJ databases">
        <authorList>
            <person name="Chiriac C."/>
            <person name="Salcher M."/>
            <person name="Ghai R."/>
            <person name="Kavagutti S V."/>
        </authorList>
    </citation>
    <scope>NUCLEOTIDE SEQUENCE</scope>
</reference>
<evidence type="ECO:0000313" key="1">
    <source>
        <dbReference type="EMBL" id="CAB5224223.1"/>
    </source>
</evidence>
<sequence length="74" mass="8080">MQAITLTPVQLTKAQMGHAVPLNTGETLCAVPVGDGWKYFVCWENQTGLIRYAPEGLNAALWALNASEEEYRAA</sequence>
<name>A0A6J7X4E7_9CAUD</name>
<accession>A0A6J7X4E7</accession>
<gene>
    <name evidence="1" type="ORF">UFOVP393_42</name>
</gene>
<protein>
    <submittedName>
        <fullName evidence="1">Uncharacterized protein</fullName>
    </submittedName>
</protein>
<dbReference type="EMBL" id="LR798335">
    <property type="protein sequence ID" value="CAB5224223.1"/>
    <property type="molecule type" value="Genomic_DNA"/>
</dbReference>
<organism evidence="1">
    <name type="scientific">uncultured Caudovirales phage</name>
    <dbReference type="NCBI Taxonomy" id="2100421"/>
    <lineage>
        <taxon>Viruses</taxon>
        <taxon>Duplodnaviria</taxon>
        <taxon>Heunggongvirae</taxon>
        <taxon>Uroviricota</taxon>
        <taxon>Caudoviricetes</taxon>
        <taxon>Peduoviridae</taxon>
        <taxon>Maltschvirus</taxon>
        <taxon>Maltschvirus maltsch</taxon>
    </lineage>
</organism>
<proteinExistence type="predicted"/>